<accession>A0A286TTF7</accession>
<dbReference type="PANTHER" id="PTHR45638">
    <property type="entry name" value="CYCLIC NUCLEOTIDE-GATED CATION CHANNEL SUBUNIT A"/>
    <property type="match status" value="1"/>
</dbReference>
<gene>
    <name evidence="11" type="ORF">SCALIN_C01_0098</name>
</gene>
<evidence type="ECO:0000259" key="10">
    <source>
        <dbReference type="PROSITE" id="PS50042"/>
    </source>
</evidence>
<dbReference type="Gene3D" id="2.60.120.10">
    <property type="entry name" value="Jelly Rolls"/>
    <property type="match status" value="1"/>
</dbReference>
<dbReference type="Proteomes" id="UP000218542">
    <property type="component" value="Unassembled WGS sequence"/>
</dbReference>
<evidence type="ECO:0000256" key="6">
    <source>
        <dbReference type="ARBA" id="ARBA00023136"/>
    </source>
</evidence>
<feature type="compositionally biased region" description="Basic residues" evidence="9">
    <location>
        <begin position="1"/>
        <end position="13"/>
    </location>
</feature>
<evidence type="ECO:0000256" key="4">
    <source>
        <dbReference type="ARBA" id="ARBA00022989"/>
    </source>
</evidence>
<evidence type="ECO:0000313" key="12">
    <source>
        <dbReference type="Proteomes" id="UP000218542"/>
    </source>
</evidence>
<evidence type="ECO:0000256" key="1">
    <source>
        <dbReference type="ARBA" id="ARBA00004141"/>
    </source>
</evidence>
<name>A0A286TTF7_9BACT</name>
<dbReference type="InterPro" id="IPR018488">
    <property type="entry name" value="cNMP-bd_CS"/>
</dbReference>
<comment type="caution">
    <text evidence="11">The sequence shown here is derived from an EMBL/GenBank/DDBJ whole genome shotgun (WGS) entry which is preliminary data.</text>
</comment>
<dbReference type="GO" id="GO:0016020">
    <property type="term" value="C:membrane"/>
    <property type="evidence" value="ECO:0007669"/>
    <property type="project" value="UniProtKB-SubCell"/>
</dbReference>
<evidence type="ECO:0000313" key="11">
    <source>
        <dbReference type="EMBL" id="GAX59167.1"/>
    </source>
</evidence>
<dbReference type="InterPro" id="IPR050866">
    <property type="entry name" value="CNG_cation_channel"/>
</dbReference>
<comment type="subcellular location">
    <subcellularLocation>
        <location evidence="1">Membrane</location>
        <topology evidence="1">Multi-pass membrane protein</topology>
    </subcellularLocation>
</comment>
<keyword evidence="6" id="KW-0472">Membrane</keyword>
<evidence type="ECO:0000256" key="5">
    <source>
        <dbReference type="ARBA" id="ARBA00023065"/>
    </source>
</evidence>
<keyword evidence="2" id="KW-0813">Transport</keyword>
<dbReference type="Pfam" id="PF00027">
    <property type="entry name" value="cNMP_binding"/>
    <property type="match status" value="1"/>
</dbReference>
<keyword evidence="5" id="KW-0406">Ion transport</keyword>
<feature type="compositionally biased region" description="Basic and acidic residues" evidence="9">
    <location>
        <begin position="202"/>
        <end position="225"/>
    </location>
</feature>
<dbReference type="EMBL" id="BAOS01000001">
    <property type="protein sequence ID" value="GAX59167.1"/>
    <property type="molecule type" value="Genomic_DNA"/>
</dbReference>
<organism evidence="11 12">
    <name type="scientific">Candidatus Scalindua japonica</name>
    <dbReference type="NCBI Taxonomy" id="1284222"/>
    <lineage>
        <taxon>Bacteria</taxon>
        <taxon>Pseudomonadati</taxon>
        <taxon>Planctomycetota</taxon>
        <taxon>Candidatus Brocadiia</taxon>
        <taxon>Candidatus Brocadiales</taxon>
        <taxon>Candidatus Scalinduaceae</taxon>
        <taxon>Candidatus Scalindua</taxon>
    </lineage>
</organism>
<keyword evidence="8" id="KW-0407">Ion channel</keyword>
<evidence type="ECO:0000256" key="8">
    <source>
        <dbReference type="ARBA" id="ARBA00023303"/>
    </source>
</evidence>
<dbReference type="PANTHER" id="PTHR45638:SF11">
    <property type="entry name" value="CYCLIC NUCLEOTIDE-GATED CATION CHANNEL SUBUNIT A"/>
    <property type="match status" value="1"/>
</dbReference>
<feature type="domain" description="Cyclic nucleotide-binding" evidence="10">
    <location>
        <begin position="44"/>
        <end position="163"/>
    </location>
</feature>
<dbReference type="GO" id="GO:0005221">
    <property type="term" value="F:intracellularly cyclic nucleotide-activated monoatomic cation channel activity"/>
    <property type="evidence" value="ECO:0007669"/>
    <property type="project" value="InterPro"/>
</dbReference>
<dbReference type="GO" id="GO:0044877">
    <property type="term" value="F:protein-containing complex binding"/>
    <property type="evidence" value="ECO:0007669"/>
    <property type="project" value="TreeGrafter"/>
</dbReference>
<dbReference type="InterPro" id="IPR014710">
    <property type="entry name" value="RmlC-like_jellyroll"/>
</dbReference>
<evidence type="ECO:0000256" key="2">
    <source>
        <dbReference type="ARBA" id="ARBA00022448"/>
    </source>
</evidence>
<evidence type="ECO:0000256" key="3">
    <source>
        <dbReference type="ARBA" id="ARBA00022692"/>
    </source>
</evidence>
<keyword evidence="7" id="KW-1071">Ligand-gated ion channel</keyword>
<dbReference type="OrthoDB" id="9798104at2"/>
<protein>
    <submittedName>
        <fullName evidence="11">cAMP-binding proteins-catabolite gene activator and regulatory subunit of cAMP-dependent protein kinases</fullName>
    </submittedName>
</protein>
<dbReference type="SUPFAM" id="SSF51206">
    <property type="entry name" value="cAMP-binding domain-like"/>
    <property type="match status" value="1"/>
</dbReference>
<dbReference type="PROSITE" id="PS50042">
    <property type="entry name" value="CNMP_BINDING_3"/>
    <property type="match status" value="1"/>
</dbReference>
<keyword evidence="12" id="KW-1185">Reference proteome</keyword>
<dbReference type="InterPro" id="IPR018490">
    <property type="entry name" value="cNMP-bd_dom_sf"/>
</dbReference>
<keyword evidence="4" id="KW-1133">Transmembrane helix</keyword>
<sequence>MQLKQYFKKKRGKLQQNVPEEFSSPEPDSGSGEAIEIVVKSLDIFQRLNKKQIKVLSSLLIRRTCSKGEIIIKKGSIGLGMFIITSGQMEVYEERHTANVRLAIIKANECVGEMSLVDEQPRSANVKALDDCEYLLLTRDSFNGLVKREPEILWGIVPIIVKRLQKSSRMVVDLSQTTNSDQSYTINSTSYGNTGNNNEPEVENHKPHELTQKTEDSFKEGKETVTEDVPDEKEDDLFSSIMQLSAASLMSFSTIHLLGVQEMFRLAIGKGPMKERISKSEEIVSSATTSLKENMSGKNQKLFDSFWDFMDSLTSIFKL</sequence>
<proteinExistence type="predicted"/>
<keyword evidence="3" id="KW-0812">Transmembrane</keyword>
<dbReference type="PROSITE" id="PS00889">
    <property type="entry name" value="CNMP_BINDING_2"/>
    <property type="match status" value="1"/>
</dbReference>
<evidence type="ECO:0000256" key="7">
    <source>
        <dbReference type="ARBA" id="ARBA00023286"/>
    </source>
</evidence>
<evidence type="ECO:0000256" key="9">
    <source>
        <dbReference type="SAM" id="MobiDB-lite"/>
    </source>
</evidence>
<dbReference type="AlphaFoldDB" id="A0A286TTF7"/>
<dbReference type="RefSeq" id="WP_096892304.1">
    <property type="nucleotide sequence ID" value="NZ_BAOS01000001.1"/>
</dbReference>
<reference evidence="11 12" key="1">
    <citation type="journal article" date="2017" name="Environ. Microbiol. Rep.">
        <title>Genetic diversity of marine anaerobic ammonium-oxidizing bacteria as revealed by genomic and proteomic analyses of 'Candidatus Scalindua japonica'.</title>
        <authorList>
            <person name="Oshiki M."/>
            <person name="Mizuto K."/>
            <person name="Kimura Z."/>
            <person name="Kindaichi T."/>
            <person name="Satoh H."/>
            <person name="Okabe S."/>
        </authorList>
    </citation>
    <scope>NUCLEOTIDE SEQUENCE [LARGE SCALE GENOMIC DNA]</scope>
    <source>
        <strain evidence="12">husup-a2</strain>
    </source>
</reference>
<feature type="compositionally biased region" description="Low complexity" evidence="9">
    <location>
        <begin position="187"/>
        <end position="198"/>
    </location>
</feature>
<dbReference type="SMART" id="SM00100">
    <property type="entry name" value="cNMP"/>
    <property type="match status" value="1"/>
</dbReference>
<dbReference type="InterPro" id="IPR000595">
    <property type="entry name" value="cNMP-bd_dom"/>
</dbReference>
<dbReference type="CDD" id="cd00038">
    <property type="entry name" value="CAP_ED"/>
    <property type="match status" value="1"/>
</dbReference>
<feature type="region of interest" description="Disordered" evidence="9">
    <location>
        <begin position="1"/>
        <end position="31"/>
    </location>
</feature>
<feature type="region of interest" description="Disordered" evidence="9">
    <location>
        <begin position="178"/>
        <end position="231"/>
    </location>
</feature>